<dbReference type="InterPro" id="IPR050707">
    <property type="entry name" value="HTH_MetabolicPath_Reg"/>
</dbReference>
<feature type="compositionally biased region" description="Basic and acidic residues" evidence="4">
    <location>
        <begin position="1"/>
        <end position="11"/>
    </location>
</feature>
<reference evidence="7 8" key="1">
    <citation type="submission" date="2023-07" db="EMBL/GenBank/DDBJ databases">
        <title>Comparative genomics of wheat-associated soil bacteria to identify genetic determinants of phenazine resistance.</title>
        <authorList>
            <person name="Mouncey N."/>
        </authorList>
    </citation>
    <scope>NUCLEOTIDE SEQUENCE [LARGE SCALE GENOMIC DNA]</scope>
    <source>
        <strain evidence="7 8">V3I3</strain>
    </source>
</reference>
<keyword evidence="8" id="KW-1185">Reference proteome</keyword>
<dbReference type="InterPro" id="IPR029016">
    <property type="entry name" value="GAF-like_dom_sf"/>
</dbReference>
<dbReference type="Pfam" id="PF01614">
    <property type="entry name" value="IclR_C"/>
    <property type="match status" value="1"/>
</dbReference>
<dbReference type="InterPro" id="IPR036390">
    <property type="entry name" value="WH_DNA-bd_sf"/>
</dbReference>
<feature type="region of interest" description="Disordered" evidence="4">
    <location>
        <begin position="1"/>
        <end position="31"/>
    </location>
</feature>
<evidence type="ECO:0000259" key="5">
    <source>
        <dbReference type="PROSITE" id="PS51077"/>
    </source>
</evidence>
<sequence>MTAVGDDDHPAAQRGGSTQKEHQMASESVGGTQTVERAMSLLACFTEESGELRVSELCTLTGLGQSTVSRMMSALDRMKFVIQDERTGLYRLGPAAVSLGTIALNGSPTFRASRQIAQNLAQKLGIGVNVAELSGFTLYYLCNFEGPLAPKSFSMAGRSGPLHATGLGKALLSGMPSERIDEYFANAPQRFTPHTIVDRDAMEVALEETRSRGYATEIEELAFGRACIAAPIRNRGGDIVAGLSASGPLSVLDLQAPHQELALQVIEAADEISVSLGYSPSHSASAFAAL</sequence>
<feature type="domain" description="IclR-ED" evidence="6">
    <location>
        <begin position="95"/>
        <end position="278"/>
    </location>
</feature>
<dbReference type="GO" id="GO:0003677">
    <property type="term" value="F:DNA binding"/>
    <property type="evidence" value="ECO:0007669"/>
    <property type="project" value="UniProtKB-KW"/>
</dbReference>
<dbReference type="Gene3D" id="3.30.450.40">
    <property type="match status" value="1"/>
</dbReference>
<evidence type="ECO:0000256" key="1">
    <source>
        <dbReference type="ARBA" id="ARBA00023015"/>
    </source>
</evidence>
<dbReference type="PANTHER" id="PTHR30136">
    <property type="entry name" value="HELIX-TURN-HELIX TRANSCRIPTIONAL REGULATOR, ICLR FAMILY"/>
    <property type="match status" value="1"/>
</dbReference>
<keyword evidence="3" id="KW-0804">Transcription</keyword>
<proteinExistence type="predicted"/>
<dbReference type="Pfam" id="PF09339">
    <property type="entry name" value="HTH_IclR"/>
    <property type="match status" value="1"/>
</dbReference>
<name>A0ABU0R7T0_9MICO</name>
<comment type="caution">
    <text evidence="7">The sequence shown here is derived from an EMBL/GenBank/DDBJ whole genome shotgun (WGS) entry which is preliminary data.</text>
</comment>
<dbReference type="Proteomes" id="UP001239083">
    <property type="component" value="Unassembled WGS sequence"/>
</dbReference>
<dbReference type="InterPro" id="IPR014757">
    <property type="entry name" value="Tscrpt_reg_IclR_C"/>
</dbReference>
<organism evidence="7 8">
    <name type="scientific">Agromyces ramosus</name>
    <dbReference type="NCBI Taxonomy" id="33879"/>
    <lineage>
        <taxon>Bacteria</taxon>
        <taxon>Bacillati</taxon>
        <taxon>Actinomycetota</taxon>
        <taxon>Actinomycetes</taxon>
        <taxon>Micrococcales</taxon>
        <taxon>Microbacteriaceae</taxon>
        <taxon>Agromyces</taxon>
    </lineage>
</organism>
<evidence type="ECO:0000313" key="7">
    <source>
        <dbReference type="EMBL" id="MDQ0894138.1"/>
    </source>
</evidence>
<evidence type="ECO:0000256" key="2">
    <source>
        <dbReference type="ARBA" id="ARBA00023125"/>
    </source>
</evidence>
<gene>
    <name evidence="7" type="ORF">QFZ26_001693</name>
</gene>
<protein>
    <submittedName>
        <fullName evidence="7">DNA-binding IclR family transcriptional regulator</fullName>
    </submittedName>
</protein>
<dbReference type="EMBL" id="JAUSYY010000001">
    <property type="protein sequence ID" value="MDQ0894138.1"/>
    <property type="molecule type" value="Genomic_DNA"/>
</dbReference>
<feature type="domain" description="HTH iclR-type" evidence="5">
    <location>
        <begin position="32"/>
        <end position="94"/>
    </location>
</feature>
<evidence type="ECO:0000313" key="8">
    <source>
        <dbReference type="Proteomes" id="UP001239083"/>
    </source>
</evidence>
<keyword evidence="1" id="KW-0805">Transcription regulation</keyword>
<dbReference type="RefSeq" id="WP_307041156.1">
    <property type="nucleotide sequence ID" value="NZ_JAUSYY010000001.1"/>
</dbReference>
<accession>A0ABU0R7T0</accession>
<keyword evidence="2 7" id="KW-0238">DNA-binding</keyword>
<dbReference type="PANTHER" id="PTHR30136:SF24">
    <property type="entry name" value="HTH-TYPE TRANSCRIPTIONAL REPRESSOR ALLR"/>
    <property type="match status" value="1"/>
</dbReference>
<dbReference type="SUPFAM" id="SSF46785">
    <property type="entry name" value="Winged helix' DNA-binding domain"/>
    <property type="match status" value="1"/>
</dbReference>
<dbReference type="InterPro" id="IPR005471">
    <property type="entry name" value="Tscrpt_reg_IclR_N"/>
</dbReference>
<evidence type="ECO:0000256" key="4">
    <source>
        <dbReference type="SAM" id="MobiDB-lite"/>
    </source>
</evidence>
<dbReference type="SUPFAM" id="SSF55781">
    <property type="entry name" value="GAF domain-like"/>
    <property type="match status" value="1"/>
</dbReference>
<dbReference type="SMART" id="SM00346">
    <property type="entry name" value="HTH_ICLR"/>
    <property type="match status" value="1"/>
</dbReference>
<evidence type="ECO:0000256" key="3">
    <source>
        <dbReference type="ARBA" id="ARBA00023163"/>
    </source>
</evidence>
<dbReference type="Gene3D" id="1.10.10.10">
    <property type="entry name" value="Winged helix-like DNA-binding domain superfamily/Winged helix DNA-binding domain"/>
    <property type="match status" value="1"/>
</dbReference>
<dbReference type="PROSITE" id="PS51078">
    <property type="entry name" value="ICLR_ED"/>
    <property type="match status" value="1"/>
</dbReference>
<dbReference type="InterPro" id="IPR036388">
    <property type="entry name" value="WH-like_DNA-bd_sf"/>
</dbReference>
<dbReference type="PROSITE" id="PS51077">
    <property type="entry name" value="HTH_ICLR"/>
    <property type="match status" value="1"/>
</dbReference>
<evidence type="ECO:0000259" key="6">
    <source>
        <dbReference type="PROSITE" id="PS51078"/>
    </source>
</evidence>